<feature type="transmembrane region" description="Helical" evidence="6">
    <location>
        <begin position="296"/>
        <end position="316"/>
    </location>
</feature>
<dbReference type="GO" id="GO:0005436">
    <property type="term" value="F:sodium:phosphate symporter activity"/>
    <property type="evidence" value="ECO:0007669"/>
    <property type="project" value="InterPro"/>
</dbReference>
<evidence type="ECO:0000256" key="2">
    <source>
        <dbReference type="ARBA" id="ARBA00022475"/>
    </source>
</evidence>
<dbReference type="NCBIfam" id="TIGR00704">
    <property type="entry name" value="NaPi_cotrn_rel"/>
    <property type="match status" value="1"/>
</dbReference>
<keyword evidence="3 6" id="KW-0812">Transmembrane</keyword>
<name>A0A1F5TMF3_9BACT</name>
<dbReference type="NCBIfam" id="NF037997">
    <property type="entry name" value="Na_Pi_symport"/>
    <property type="match status" value="1"/>
</dbReference>
<dbReference type="InterPro" id="IPR038078">
    <property type="entry name" value="PhoU-like_sf"/>
</dbReference>
<feature type="transmembrane region" description="Helical" evidence="6">
    <location>
        <begin position="183"/>
        <end position="209"/>
    </location>
</feature>
<keyword evidence="4 6" id="KW-1133">Transmembrane helix</keyword>
<keyword evidence="5 6" id="KW-0472">Membrane</keyword>
<feature type="transmembrane region" description="Helical" evidence="6">
    <location>
        <begin position="59"/>
        <end position="83"/>
    </location>
</feature>
<evidence type="ECO:0000313" key="8">
    <source>
        <dbReference type="Proteomes" id="UP000177579"/>
    </source>
</evidence>
<feature type="transmembrane region" description="Helical" evidence="6">
    <location>
        <begin position="141"/>
        <end position="163"/>
    </location>
</feature>
<dbReference type="InterPro" id="IPR004633">
    <property type="entry name" value="NaPi_cotrn-rel/YqeW-like"/>
</dbReference>
<evidence type="ECO:0000256" key="3">
    <source>
        <dbReference type="ARBA" id="ARBA00022692"/>
    </source>
</evidence>
<feature type="transmembrane region" description="Helical" evidence="6">
    <location>
        <begin position="12"/>
        <end position="30"/>
    </location>
</feature>
<gene>
    <name evidence="7" type="ORF">A2531_05115</name>
</gene>
<dbReference type="InterPro" id="IPR003841">
    <property type="entry name" value="Na/Pi_transpt"/>
</dbReference>
<accession>A0A1F5TMF3</accession>
<dbReference type="GO" id="GO:0005886">
    <property type="term" value="C:plasma membrane"/>
    <property type="evidence" value="ECO:0007669"/>
    <property type="project" value="UniProtKB-SubCell"/>
</dbReference>
<evidence type="ECO:0000256" key="5">
    <source>
        <dbReference type="ARBA" id="ARBA00023136"/>
    </source>
</evidence>
<keyword evidence="2" id="KW-1003">Cell membrane</keyword>
<comment type="caution">
    <text evidence="7">The sequence shown here is derived from an EMBL/GenBank/DDBJ whole genome shotgun (WGS) entry which is preliminary data.</text>
</comment>
<dbReference type="Gene3D" id="1.20.58.220">
    <property type="entry name" value="Phosphate transport system protein phou homolog 2, domain 2"/>
    <property type="match status" value="1"/>
</dbReference>
<dbReference type="AlphaFoldDB" id="A0A1F5TMF3"/>
<evidence type="ECO:0000256" key="6">
    <source>
        <dbReference type="SAM" id="Phobius"/>
    </source>
</evidence>
<dbReference type="PANTHER" id="PTHR10010:SF46">
    <property type="entry name" value="SODIUM-DEPENDENT PHOSPHATE TRANSPORT PROTEIN 2B"/>
    <property type="match status" value="1"/>
</dbReference>
<evidence type="ECO:0000256" key="1">
    <source>
        <dbReference type="ARBA" id="ARBA00004651"/>
    </source>
</evidence>
<comment type="subcellular location">
    <subcellularLocation>
        <location evidence="1">Cell membrane</location>
        <topology evidence="1">Multi-pass membrane protein</topology>
    </subcellularLocation>
</comment>
<feature type="transmembrane region" description="Helical" evidence="6">
    <location>
        <begin position="254"/>
        <end position="275"/>
    </location>
</feature>
<dbReference type="Proteomes" id="UP000177579">
    <property type="component" value="Unassembled WGS sequence"/>
</dbReference>
<organism evidence="7 8">
    <name type="scientific">Candidatus Falkowbacteria bacterium RIFOXYD2_FULL_34_120</name>
    <dbReference type="NCBI Taxonomy" id="1798007"/>
    <lineage>
        <taxon>Bacteria</taxon>
        <taxon>Candidatus Falkowiibacteriota</taxon>
    </lineage>
</organism>
<feature type="transmembrane region" description="Helical" evidence="6">
    <location>
        <begin position="221"/>
        <end position="242"/>
    </location>
</feature>
<dbReference type="PANTHER" id="PTHR10010">
    <property type="entry name" value="SOLUTE CARRIER FAMILY 34 SODIUM PHOSPHATE , MEMBER 2-RELATED"/>
    <property type="match status" value="1"/>
</dbReference>
<dbReference type="Pfam" id="PF02690">
    <property type="entry name" value="Na_Pi_cotrans"/>
    <property type="match status" value="2"/>
</dbReference>
<dbReference type="GO" id="GO:0044341">
    <property type="term" value="P:sodium-dependent phosphate transport"/>
    <property type="evidence" value="ECO:0007669"/>
    <property type="project" value="InterPro"/>
</dbReference>
<proteinExistence type="predicted"/>
<sequence length="561" mass="62693">MFAGNDAQGISWIFLTINCLGGLALFLYGMEIMSDSLKKSAGSKMKDILSKVTQNRFSALLAGIFITATIQSSSATTAILISLVQAELIKFTQTLGVILGADIGTTITVQLIAFKFSEYLYGIIALGFILKILGKKDHIKNIGAIMLGFGLLFLGMKTMSGTMAPLQQLPIITETLKTLSNPILGILAGTFITAIIQASGAFMGIIILLAGQGVINLEIAIPLMFGANIGTCITAGLASIGTSREAKRVAIAHAIFKIAGVAIFYFFIPQFIDLIRYLSAQFNFSIERDIANAHTIFNVALAFIFIFFTGAFAWVVNKILPYKKEEKVLDLRTQYLDDKVLNTPTVALQLARKEISRMADLLEVMLSESIILFTKKGEMKDKLYPELSLIEGLDRRENLIDFLEDETGKYLNKIGQQTITPAQFDETSGMRTILRKTERIGDIIHRHILFLYYEKQKLKYDFSPDGKKELLEFNQKICEQLNRLQRAFAQTDPGEAKRITTEDQKYCLLSSKIEQQHKDRVLKGIQESKETHEIHWKLLDAMKRINRHTCEIADVILSANW</sequence>
<dbReference type="SUPFAM" id="SSF109755">
    <property type="entry name" value="PhoU-like"/>
    <property type="match status" value="1"/>
</dbReference>
<protein>
    <submittedName>
        <fullName evidence="7">Uncharacterized protein</fullName>
    </submittedName>
</protein>
<dbReference type="EMBL" id="MFGO01000036">
    <property type="protein sequence ID" value="OGF40132.1"/>
    <property type="molecule type" value="Genomic_DNA"/>
</dbReference>
<reference evidence="7 8" key="1">
    <citation type="journal article" date="2016" name="Nat. Commun.">
        <title>Thousands of microbial genomes shed light on interconnected biogeochemical processes in an aquifer system.</title>
        <authorList>
            <person name="Anantharaman K."/>
            <person name="Brown C.T."/>
            <person name="Hug L.A."/>
            <person name="Sharon I."/>
            <person name="Castelle C.J."/>
            <person name="Probst A.J."/>
            <person name="Thomas B.C."/>
            <person name="Singh A."/>
            <person name="Wilkins M.J."/>
            <person name="Karaoz U."/>
            <person name="Brodie E.L."/>
            <person name="Williams K.H."/>
            <person name="Hubbard S.S."/>
            <person name="Banfield J.F."/>
        </authorList>
    </citation>
    <scope>NUCLEOTIDE SEQUENCE [LARGE SCALE GENOMIC DNA]</scope>
</reference>
<evidence type="ECO:0000256" key="4">
    <source>
        <dbReference type="ARBA" id="ARBA00022989"/>
    </source>
</evidence>
<evidence type="ECO:0000313" key="7">
    <source>
        <dbReference type="EMBL" id="OGF40132.1"/>
    </source>
</evidence>